<protein>
    <submittedName>
        <fullName evidence="2">Uncharacterized protein</fullName>
    </submittedName>
</protein>
<dbReference type="AlphaFoldDB" id="A0A1Y0I2F7"/>
<keyword evidence="1" id="KW-0472">Membrane</keyword>
<proteinExistence type="predicted"/>
<accession>A0A1Y0I2F7</accession>
<sequence>MPTGTEGRDVADRAGAVARFVVAFALFVGGLVLMGSGMSGVDGGVWLFVGGLAACTLAFALPMSGAAER</sequence>
<gene>
    <name evidence="2" type="ORF">CBR64_07080</name>
</gene>
<organism evidence="2 3">
    <name type="scientific">Cellulosimicrobium cellulans</name>
    <name type="common">Arthrobacter luteus</name>
    <dbReference type="NCBI Taxonomy" id="1710"/>
    <lineage>
        <taxon>Bacteria</taxon>
        <taxon>Bacillati</taxon>
        <taxon>Actinomycetota</taxon>
        <taxon>Actinomycetes</taxon>
        <taxon>Micrococcales</taxon>
        <taxon>Promicromonosporaceae</taxon>
        <taxon>Cellulosimicrobium</taxon>
    </lineage>
</organism>
<dbReference type="EMBL" id="CP021383">
    <property type="protein sequence ID" value="ARU53715.1"/>
    <property type="molecule type" value="Genomic_DNA"/>
</dbReference>
<keyword evidence="1" id="KW-0812">Transmembrane</keyword>
<keyword evidence="1" id="KW-1133">Transmembrane helix</keyword>
<evidence type="ECO:0000313" key="3">
    <source>
        <dbReference type="Proteomes" id="UP000196228"/>
    </source>
</evidence>
<evidence type="ECO:0000313" key="2">
    <source>
        <dbReference type="EMBL" id="ARU53715.1"/>
    </source>
</evidence>
<reference evidence="2 3" key="1">
    <citation type="submission" date="2017-05" db="EMBL/GenBank/DDBJ databases">
        <authorList>
            <person name="Song R."/>
            <person name="Chenine A.L."/>
            <person name="Ruprecht R.M."/>
        </authorList>
    </citation>
    <scope>NUCLEOTIDE SEQUENCE [LARGE SCALE GENOMIC DNA]</scope>
    <source>
        <strain evidence="2 3">PSBB019</strain>
    </source>
</reference>
<name>A0A1Y0I2F7_CELCE</name>
<dbReference type="Proteomes" id="UP000196228">
    <property type="component" value="Chromosome"/>
</dbReference>
<feature type="transmembrane region" description="Helical" evidence="1">
    <location>
        <begin position="16"/>
        <end position="38"/>
    </location>
</feature>
<evidence type="ECO:0000256" key="1">
    <source>
        <dbReference type="SAM" id="Phobius"/>
    </source>
</evidence>
<feature type="transmembrane region" description="Helical" evidence="1">
    <location>
        <begin position="44"/>
        <end position="63"/>
    </location>
</feature>
<dbReference type="KEGG" id="cceu:CBR64_07080"/>